<sequence length="230" mass="25158">MYRGAAVAEQLACSPPTKAIRLQSPAGSPDFRMWESCRTMLLVGGSSRGFTVSPAHSFRRCSILTSIALVGPEGIAVKSRPKFFSYMCRMVRSRTWMAQKIDVSLDGAETRVDKESDQDVNVSDGWAGVVLVSYEDAGVKRVAAESPRMREQQVRAAAGVRRQYPPCLGPRHNGTPARQLDSRSTGCAYGGNTSNVIAALVKLDYTSQLPLQCCDSIILNQDKRMPLLIE</sequence>
<protein>
    <submittedName>
        <fullName evidence="1">Uncharacterized protein</fullName>
    </submittedName>
</protein>
<comment type="caution">
    <text evidence="1">The sequence shown here is derived from an EMBL/GenBank/DDBJ whole genome shotgun (WGS) entry which is preliminary data.</text>
</comment>
<dbReference type="Proteomes" id="UP001159363">
    <property type="component" value="Chromosome 3"/>
</dbReference>
<accession>A0ABQ9I1P2</accession>
<reference evidence="1 2" key="1">
    <citation type="submission" date="2023-02" db="EMBL/GenBank/DDBJ databases">
        <title>LHISI_Scaffold_Assembly.</title>
        <authorList>
            <person name="Stuart O.P."/>
            <person name="Cleave R."/>
            <person name="Magrath M.J.L."/>
            <person name="Mikheyev A.S."/>
        </authorList>
    </citation>
    <scope>NUCLEOTIDE SEQUENCE [LARGE SCALE GENOMIC DNA]</scope>
    <source>
        <strain evidence="1">Daus_M_001</strain>
        <tissue evidence="1">Leg muscle</tissue>
    </source>
</reference>
<organism evidence="1 2">
    <name type="scientific">Dryococelus australis</name>
    <dbReference type="NCBI Taxonomy" id="614101"/>
    <lineage>
        <taxon>Eukaryota</taxon>
        <taxon>Metazoa</taxon>
        <taxon>Ecdysozoa</taxon>
        <taxon>Arthropoda</taxon>
        <taxon>Hexapoda</taxon>
        <taxon>Insecta</taxon>
        <taxon>Pterygota</taxon>
        <taxon>Neoptera</taxon>
        <taxon>Polyneoptera</taxon>
        <taxon>Phasmatodea</taxon>
        <taxon>Verophasmatodea</taxon>
        <taxon>Anareolatae</taxon>
        <taxon>Phasmatidae</taxon>
        <taxon>Eurycanthinae</taxon>
        <taxon>Dryococelus</taxon>
    </lineage>
</organism>
<proteinExistence type="predicted"/>
<evidence type="ECO:0000313" key="1">
    <source>
        <dbReference type="EMBL" id="KAJ8890566.1"/>
    </source>
</evidence>
<dbReference type="EMBL" id="JARBHB010000003">
    <property type="protein sequence ID" value="KAJ8890566.1"/>
    <property type="molecule type" value="Genomic_DNA"/>
</dbReference>
<name>A0ABQ9I1P2_9NEOP</name>
<keyword evidence="2" id="KW-1185">Reference proteome</keyword>
<gene>
    <name evidence="1" type="ORF">PR048_010075</name>
</gene>
<evidence type="ECO:0000313" key="2">
    <source>
        <dbReference type="Proteomes" id="UP001159363"/>
    </source>
</evidence>